<evidence type="ECO:0000313" key="2">
    <source>
        <dbReference type="Proteomes" id="UP000290408"/>
    </source>
</evidence>
<name>A0A4P6MTL7_9MICO</name>
<dbReference type="AlphaFoldDB" id="A0A4P6MTL7"/>
<sequence length="79" mass="8187">MSRSEGRPTLVRATDAAAGLKSGTWESVHALAVLAMVSRDSSVLERAHTTAAGLKPGTWESVVALARLAEAEQDLGSIA</sequence>
<evidence type="ECO:0000313" key="1">
    <source>
        <dbReference type="EMBL" id="QBF46226.1"/>
    </source>
</evidence>
<keyword evidence="2" id="KW-1185">Reference proteome</keyword>
<dbReference type="Proteomes" id="UP000290408">
    <property type="component" value="Chromosome"/>
</dbReference>
<organism evidence="1 2">
    <name type="scientific">Janibacter limosus</name>
    <dbReference type="NCBI Taxonomy" id="53458"/>
    <lineage>
        <taxon>Bacteria</taxon>
        <taxon>Bacillati</taxon>
        <taxon>Actinomycetota</taxon>
        <taxon>Actinomycetes</taxon>
        <taxon>Micrococcales</taxon>
        <taxon>Intrasporangiaceae</taxon>
        <taxon>Janibacter</taxon>
    </lineage>
</organism>
<dbReference type="OrthoDB" id="5148912at2"/>
<proteinExistence type="predicted"/>
<dbReference type="RefSeq" id="WP_130629450.1">
    <property type="nucleotide sequence ID" value="NZ_CP036164.1"/>
</dbReference>
<protein>
    <submittedName>
        <fullName evidence="1">Uncharacterized protein</fullName>
    </submittedName>
</protein>
<reference evidence="1 2" key="1">
    <citation type="submission" date="2019-02" db="EMBL/GenBank/DDBJ databases">
        <title>Genomic data mining of an Antarctic deep-sea actinobacterium, Janibacterlimosus P3-3-X1.</title>
        <authorList>
            <person name="Liao L."/>
            <person name="Chen B."/>
        </authorList>
    </citation>
    <scope>NUCLEOTIDE SEQUENCE [LARGE SCALE GENOMIC DNA]</scope>
    <source>
        <strain evidence="1 2">P3-3-X1</strain>
    </source>
</reference>
<gene>
    <name evidence="1" type="ORF">EXU32_08150</name>
</gene>
<accession>A0A4P6MTL7</accession>
<dbReference type="KEGG" id="jli:EXU32_08150"/>
<dbReference type="EMBL" id="CP036164">
    <property type="protein sequence ID" value="QBF46226.1"/>
    <property type="molecule type" value="Genomic_DNA"/>
</dbReference>